<name>A0ACC1J0L4_9FUNG</name>
<comment type="caution">
    <text evidence="1">The sequence shown here is derived from an EMBL/GenBank/DDBJ whole genome shotgun (WGS) entry which is preliminary data.</text>
</comment>
<proteinExistence type="predicted"/>
<accession>A0ACC1J0L4</accession>
<feature type="non-terminal residue" evidence="1">
    <location>
        <position position="388"/>
    </location>
</feature>
<organism evidence="1 2">
    <name type="scientific">Linderina macrospora</name>
    <dbReference type="NCBI Taxonomy" id="4868"/>
    <lineage>
        <taxon>Eukaryota</taxon>
        <taxon>Fungi</taxon>
        <taxon>Fungi incertae sedis</taxon>
        <taxon>Zoopagomycota</taxon>
        <taxon>Kickxellomycotina</taxon>
        <taxon>Kickxellomycetes</taxon>
        <taxon>Kickxellales</taxon>
        <taxon>Kickxellaceae</taxon>
        <taxon>Linderina</taxon>
    </lineage>
</organism>
<gene>
    <name evidence="1" type="primary">GYP2_2</name>
    <name evidence="1" type="ORF">FBU59_006137</name>
</gene>
<evidence type="ECO:0000313" key="2">
    <source>
        <dbReference type="Proteomes" id="UP001150603"/>
    </source>
</evidence>
<dbReference type="Proteomes" id="UP001150603">
    <property type="component" value="Unassembled WGS sequence"/>
</dbReference>
<dbReference type="EMBL" id="JANBPW010005207">
    <property type="protein sequence ID" value="KAJ1933126.1"/>
    <property type="molecule type" value="Genomic_DNA"/>
</dbReference>
<keyword evidence="2" id="KW-1185">Reference proteome</keyword>
<sequence>MFEISTWMRAQIKEAKQRTQSHRDISLPSVRRKRSPSEERAAKKSDEITKEIEASLGNPGWFISSFFRYTSQIAPPSSRLHVYDTDDATRDSSSLPSGSHRATKSVDLISMDASKKSSDDIIDEPDKASVADGTAKPDVPKVETPAPVTPIQELRVSFQQCVIALGRIVNTDLLTRMDAFFDMFAVSLDNEISRQEMFQLSEAILYIAHGEDVARTESLGGKRPSDANGITNEEHLLKSVSEFMRRAVAYGESKDDDMHLSRNMFRVVVLEDEMLERFFSEIVPASFRFTDGVELRNPLRQISTHLPPATPTTGRPEVSAPSRLLSGGISVAQGMSAKVAQTIALGGQFVDQRVLTPVVRGAALSNPATPVVMTPGFAVTPSLANTTV</sequence>
<evidence type="ECO:0000313" key="1">
    <source>
        <dbReference type="EMBL" id="KAJ1933126.1"/>
    </source>
</evidence>
<protein>
    <submittedName>
        <fullName evidence="1">GTPase activating protein (GAP)</fullName>
    </submittedName>
</protein>
<reference evidence="1" key="1">
    <citation type="submission" date="2022-07" db="EMBL/GenBank/DDBJ databases">
        <title>Phylogenomic reconstructions and comparative analyses of Kickxellomycotina fungi.</title>
        <authorList>
            <person name="Reynolds N.K."/>
            <person name="Stajich J.E."/>
            <person name="Barry K."/>
            <person name="Grigoriev I.V."/>
            <person name="Crous P."/>
            <person name="Smith M.E."/>
        </authorList>
    </citation>
    <scope>NUCLEOTIDE SEQUENCE</scope>
    <source>
        <strain evidence="1">NRRL 5244</strain>
    </source>
</reference>